<dbReference type="SUPFAM" id="SSF50249">
    <property type="entry name" value="Nucleic acid-binding proteins"/>
    <property type="match status" value="1"/>
</dbReference>
<evidence type="ECO:0000313" key="5">
    <source>
        <dbReference type="Proteomes" id="UP001417504"/>
    </source>
</evidence>
<dbReference type="GO" id="GO:0016592">
    <property type="term" value="C:mediator complex"/>
    <property type="evidence" value="ECO:0007669"/>
    <property type="project" value="InterPro"/>
</dbReference>
<keyword evidence="3" id="KW-0539">Nucleus</keyword>
<dbReference type="PANTHER" id="PTHR12465">
    <property type="entry name" value="UBIQUITIN SPECIFIC PROTEASE HOMOLOG 49"/>
    <property type="match status" value="1"/>
</dbReference>
<keyword evidence="5" id="KW-1185">Reference proteome</keyword>
<comment type="similarity">
    <text evidence="2">Belongs to the Mediator complex subunit 20 family.</text>
</comment>
<evidence type="ECO:0000256" key="3">
    <source>
        <dbReference type="ARBA" id="ARBA00023242"/>
    </source>
</evidence>
<comment type="caution">
    <text evidence="4">The sequence shown here is derived from an EMBL/GenBank/DDBJ whole genome shotgun (WGS) entry which is preliminary data.</text>
</comment>
<comment type="subcellular location">
    <subcellularLocation>
        <location evidence="1">Nucleus</location>
    </subcellularLocation>
</comment>
<name>A0AAP0JCY6_9MAGN</name>
<sequence length="346" mass="39747">MISVPVRCRSSIQALGVHGMKEASFRSSQGSPCSLDRSHPCLFLGSPHSKSSPHPYATIKISVSQNTEPLTKEVQLIRKENENFDIKAETMMVDEVKRQRSMAKEFYVICKVKITSINSSGSWHCQTCHSHYVKLEKDGSKYYCSKCKGFVTTPYRRFKVHVRAEDNSGSTTLTLFDSIMKTIIDETVENLHEARATSVLMTILKSSEDSEFMNYKYKLLRRSDQQIVLEADSMLQMIMEKLQSYRSRALVRFEVCFDRLYDKSHFMHIEENFADYGLLDHYTSQHIVVQYAAMMNQLLATAQKPLSMDLKLKKPAKDILGPLRLASTRCLLLLNLSLDISWKKRE</sequence>
<evidence type="ECO:0000256" key="1">
    <source>
        <dbReference type="ARBA" id="ARBA00004123"/>
    </source>
</evidence>
<gene>
    <name evidence="4" type="ORF">Sjap_011154</name>
</gene>
<organism evidence="4 5">
    <name type="scientific">Stephania japonica</name>
    <dbReference type="NCBI Taxonomy" id="461633"/>
    <lineage>
        <taxon>Eukaryota</taxon>
        <taxon>Viridiplantae</taxon>
        <taxon>Streptophyta</taxon>
        <taxon>Embryophyta</taxon>
        <taxon>Tracheophyta</taxon>
        <taxon>Spermatophyta</taxon>
        <taxon>Magnoliopsida</taxon>
        <taxon>Ranunculales</taxon>
        <taxon>Menispermaceae</taxon>
        <taxon>Menispermoideae</taxon>
        <taxon>Cissampelideae</taxon>
        <taxon>Stephania</taxon>
    </lineage>
</organism>
<dbReference type="PANTHER" id="PTHR12465:SF0">
    <property type="entry name" value="MEDIATOR OF RNA POLYMERASE II TRANSCRIPTION SUBUNIT 20"/>
    <property type="match status" value="1"/>
</dbReference>
<dbReference type="Gene3D" id="2.40.50.140">
    <property type="entry name" value="Nucleic acid-binding proteins"/>
    <property type="match status" value="1"/>
</dbReference>
<dbReference type="Proteomes" id="UP001417504">
    <property type="component" value="Unassembled WGS sequence"/>
</dbReference>
<dbReference type="GO" id="GO:0003713">
    <property type="term" value="F:transcription coactivator activity"/>
    <property type="evidence" value="ECO:0007669"/>
    <property type="project" value="TreeGrafter"/>
</dbReference>
<evidence type="ECO:0008006" key="6">
    <source>
        <dbReference type="Google" id="ProtNLM"/>
    </source>
</evidence>
<dbReference type="InterPro" id="IPR013921">
    <property type="entry name" value="Mediator_Med20"/>
</dbReference>
<dbReference type="GO" id="GO:0006357">
    <property type="term" value="P:regulation of transcription by RNA polymerase II"/>
    <property type="evidence" value="ECO:0007669"/>
    <property type="project" value="InterPro"/>
</dbReference>
<dbReference type="AlphaFoldDB" id="A0AAP0JCY6"/>
<dbReference type="InterPro" id="IPR012340">
    <property type="entry name" value="NA-bd_OB-fold"/>
</dbReference>
<evidence type="ECO:0000313" key="4">
    <source>
        <dbReference type="EMBL" id="KAK9130667.1"/>
    </source>
</evidence>
<evidence type="ECO:0000256" key="2">
    <source>
        <dbReference type="ARBA" id="ARBA00010743"/>
    </source>
</evidence>
<reference evidence="4 5" key="1">
    <citation type="submission" date="2024-01" db="EMBL/GenBank/DDBJ databases">
        <title>Genome assemblies of Stephania.</title>
        <authorList>
            <person name="Yang L."/>
        </authorList>
    </citation>
    <scope>NUCLEOTIDE SEQUENCE [LARGE SCALE GENOMIC DNA]</scope>
    <source>
        <strain evidence="4">QJT</strain>
        <tissue evidence="4">Leaf</tissue>
    </source>
</reference>
<accession>A0AAP0JCY6</accession>
<dbReference type="EMBL" id="JBBNAE010000004">
    <property type="protein sequence ID" value="KAK9130667.1"/>
    <property type="molecule type" value="Genomic_DNA"/>
</dbReference>
<proteinExistence type="inferred from homology"/>
<protein>
    <recommendedName>
        <fullName evidence="6">Replication factor A C-terminal domain-containing protein</fullName>
    </recommendedName>
</protein>